<keyword evidence="1" id="KW-0472">Membrane</keyword>
<feature type="domain" description="DUF58" evidence="2">
    <location>
        <begin position="230"/>
        <end position="355"/>
    </location>
</feature>
<feature type="transmembrane region" description="Helical" evidence="1">
    <location>
        <begin position="68"/>
        <end position="90"/>
    </location>
</feature>
<keyword evidence="1" id="KW-1133">Transmembrane helix</keyword>
<evidence type="ECO:0000313" key="3">
    <source>
        <dbReference type="EMBL" id="MFD0780792.1"/>
    </source>
</evidence>
<proteinExistence type="predicted"/>
<dbReference type="RefSeq" id="WP_378750942.1">
    <property type="nucleotide sequence ID" value="NZ_JBHSSV010000004.1"/>
</dbReference>
<keyword evidence="1" id="KW-0812">Transmembrane</keyword>
<keyword evidence="4" id="KW-1185">Reference proteome</keyword>
<protein>
    <submittedName>
        <fullName evidence="3">DUF58 domain-containing protein</fullName>
    </submittedName>
</protein>
<dbReference type="PANTHER" id="PTHR34351:SF1">
    <property type="entry name" value="SLR1927 PROTEIN"/>
    <property type="match status" value="1"/>
</dbReference>
<sequence length="419" mass="44828">MTAETAPANPPPHRDARWQDIAVVLGARAGERARVAVSAIRPLAWILIGIAIGCWVVGQVAGWWEFTVAAVVIALTVTLCALFLIGRTAYDVTLDLARTRVVVGDRAVGALTLANRGSRAILPSRVVLPVGTGRGEFGIRRLAPGEESEELFAIPTHKRGVVKVGPVSVVRGDPLGLFERAHQRDEPVDLFVHPRTVLFDGQSLGFLRDLEGLPATDLSRDDVSFHALLEYQPGDDLRHVHWRSTARTGTMMVRQYEETRRSHFVIGLSRSSVDYSTAEELELAISVAGSIGLRALRDSQRVDVRVQGRDLPAGTAKRLLDSLSAVEPSKPREGGVASLAGIISATIPLASVVVLVCGSNVSPEELRVACARLPFGARALVVVADGTASAPALRRVGEADVITIGALEHLPPAMNRVLA</sequence>
<dbReference type="Proteomes" id="UP001597042">
    <property type="component" value="Unassembled WGS sequence"/>
</dbReference>
<feature type="transmembrane region" description="Helical" evidence="1">
    <location>
        <begin position="42"/>
        <end position="62"/>
    </location>
</feature>
<gene>
    <name evidence="3" type="ORF">ACFQZV_05695</name>
</gene>
<evidence type="ECO:0000256" key="1">
    <source>
        <dbReference type="SAM" id="Phobius"/>
    </source>
</evidence>
<dbReference type="PANTHER" id="PTHR34351">
    <property type="entry name" value="SLR1927 PROTEIN-RELATED"/>
    <property type="match status" value="1"/>
</dbReference>
<dbReference type="EMBL" id="JBHTIM010000001">
    <property type="protein sequence ID" value="MFD0780792.1"/>
    <property type="molecule type" value="Genomic_DNA"/>
</dbReference>
<accession>A0ABW2ZQ82</accession>
<dbReference type="InterPro" id="IPR002881">
    <property type="entry name" value="DUF58"/>
</dbReference>
<comment type="caution">
    <text evidence="3">The sequence shown here is derived from an EMBL/GenBank/DDBJ whole genome shotgun (WGS) entry which is preliminary data.</text>
</comment>
<reference evidence="4" key="1">
    <citation type="journal article" date="2019" name="Int. J. Syst. Evol. Microbiol.">
        <title>The Global Catalogue of Microorganisms (GCM) 10K type strain sequencing project: providing services to taxonomists for standard genome sequencing and annotation.</title>
        <authorList>
            <consortium name="The Broad Institute Genomics Platform"/>
            <consortium name="The Broad Institute Genome Sequencing Center for Infectious Disease"/>
            <person name="Wu L."/>
            <person name="Ma J."/>
        </authorList>
    </citation>
    <scope>NUCLEOTIDE SEQUENCE [LARGE SCALE GENOMIC DNA]</scope>
    <source>
        <strain evidence="4">CCUG 50754</strain>
    </source>
</reference>
<name>A0ABW2ZQ82_9MICO</name>
<evidence type="ECO:0000313" key="4">
    <source>
        <dbReference type="Proteomes" id="UP001597042"/>
    </source>
</evidence>
<evidence type="ECO:0000259" key="2">
    <source>
        <dbReference type="Pfam" id="PF01882"/>
    </source>
</evidence>
<dbReference type="Pfam" id="PF01882">
    <property type="entry name" value="DUF58"/>
    <property type="match status" value="1"/>
</dbReference>
<organism evidence="3 4">
    <name type="scientific">Microbacterium koreense</name>
    <dbReference type="NCBI Taxonomy" id="323761"/>
    <lineage>
        <taxon>Bacteria</taxon>
        <taxon>Bacillati</taxon>
        <taxon>Actinomycetota</taxon>
        <taxon>Actinomycetes</taxon>
        <taxon>Micrococcales</taxon>
        <taxon>Microbacteriaceae</taxon>
        <taxon>Microbacterium</taxon>
    </lineage>
</organism>